<dbReference type="HAMAP" id="MF_00317">
    <property type="entry name" value="DNApol_clamp_arch"/>
    <property type="match status" value="1"/>
</dbReference>
<dbReference type="GO" id="GO:0006272">
    <property type="term" value="P:leading strand elongation"/>
    <property type="evidence" value="ECO:0007669"/>
    <property type="project" value="TreeGrafter"/>
</dbReference>
<evidence type="ECO:0000313" key="8">
    <source>
        <dbReference type="EMBL" id="AIF11118.1"/>
    </source>
</evidence>
<keyword evidence="2 3" id="KW-0238">DNA-binding</keyword>
<dbReference type="GO" id="GO:0030337">
    <property type="term" value="F:DNA polymerase processivity factor activity"/>
    <property type="evidence" value="ECO:0007669"/>
    <property type="project" value="UniProtKB-UniRule"/>
</dbReference>
<dbReference type="Pfam" id="PF02747">
    <property type="entry name" value="PCNA_C"/>
    <property type="match status" value="1"/>
</dbReference>
<evidence type="ECO:0000256" key="5">
    <source>
        <dbReference type="RuleBase" id="RU003673"/>
    </source>
</evidence>
<proteinExistence type="inferred from homology"/>
<comment type="function">
    <text evidence="3">Sliding clamp subunit that acts as a moving platform for DNA processing. Responsible for tethering the catalytic subunit of DNA polymerase and other proteins to DNA during high-speed replication.</text>
</comment>
<name>A0A075HBF0_9ARCH</name>
<organism evidence="8">
    <name type="scientific">uncultured marine thaumarchaeote KM3_49_A08</name>
    <dbReference type="NCBI Taxonomy" id="1456171"/>
    <lineage>
        <taxon>Archaea</taxon>
        <taxon>Nitrososphaerota</taxon>
        <taxon>environmental samples</taxon>
    </lineage>
</organism>
<evidence type="ECO:0000259" key="6">
    <source>
        <dbReference type="Pfam" id="PF00705"/>
    </source>
</evidence>
<dbReference type="InterPro" id="IPR022648">
    <property type="entry name" value="Pr_cel_nuc_antig_N"/>
</dbReference>
<dbReference type="NCBIfam" id="TIGR00590">
    <property type="entry name" value="pcna"/>
    <property type="match status" value="1"/>
</dbReference>
<dbReference type="EMBL" id="KF900909">
    <property type="protein sequence ID" value="AIF11118.1"/>
    <property type="molecule type" value="Genomic_DNA"/>
</dbReference>
<dbReference type="Gene3D" id="3.70.10.10">
    <property type="match status" value="1"/>
</dbReference>
<sequence length="248" mass="27320">MVFSAKTNGSGEWKAIISAISTLVEEATFEATVEGISFRGMDPSHVALIDISWPNSAFEKYECDSDIKFGVRIDEFSQLIKRAEKSNAIEINISDDNMLLVTIGKNKKYKMRLIESSASDTPLPKIPYDSKISLSSSIFDKILGDVQVVSDYLTITSSESDAEFSGKGDSGEVKINLMKTEDELTDLEVTQNGTGTYSLEYLNPIVKAVGAAVETVTCEFSTEKPLRVEFKVANIGRIHFYLAPRVES</sequence>
<evidence type="ECO:0000256" key="2">
    <source>
        <dbReference type="ARBA" id="ARBA00023125"/>
    </source>
</evidence>
<dbReference type="Pfam" id="PF00705">
    <property type="entry name" value="PCNA_N"/>
    <property type="match status" value="1"/>
</dbReference>
<dbReference type="GO" id="GO:0003677">
    <property type="term" value="F:DNA binding"/>
    <property type="evidence" value="ECO:0007669"/>
    <property type="project" value="UniProtKB-UniRule"/>
</dbReference>
<reference evidence="8" key="1">
    <citation type="journal article" date="2014" name="Genome Biol. Evol.">
        <title>Pangenome evidence for extensive interdomain horizontal transfer affecting lineage core and shell genes in uncultured planktonic thaumarchaeota and euryarchaeota.</title>
        <authorList>
            <person name="Deschamps P."/>
            <person name="Zivanovic Y."/>
            <person name="Moreira D."/>
            <person name="Rodriguez-Valera F."/>
            <person name="Lopez-Garcia P."/>
        </authorList>
    </citation>
    <scope>NUCLEOTIDE SEQUENCE</scope>
</reference>
<evidence type="ECO:0000256" key="3">
    <source>
        <dbReference type="HAMAP-Rule" id="MF_00317"/>
    </source>
</evidence>
<feature type="domain" description="Proliferating cell nuclear antigen PCNA N-terminal" evidence="6">
    <location>
        <begin position="4"/>
        <end position="110"/>
    </location>
</feature>
<evidence type="ECO:0000256" key="4">
    <source>
        <dbReference type="RuleBase" id="RU003671"/>
    </source>
</evidence>
<comment type="subunit">
    <text evidence="3">Homotrimer. The subunits circularize to form a toroid; DNA passes through its center. Replication factor C (RFC) is required to load the toroid on the DNA.</text>
</comment>
<dbReference type="CDD" id="cd00577">
    <property type="entry name" value="PCNA"/>
    <property type="match status" value="1"/>
</dbReference>
<dbReference type="SUPFAM" id="SSF55979">
    <property type="entry name" value="DNA clamp"/>
    <property type="match status" value="2"/>
</dbReference>
<dbReference type="InterPro" id="IPR046938">
    <property type="entry name" value="DNA_clamp_sf"/>
</dbReference>
<dbReference type="GO" id="GO:0006275">
    <property type="term" value="P:regulation of DNA replication"/>
    <property type="evidence" value="ECO:0007669"/>
    <property type="project" value="UniProtKB-UniRule"/>
</dbReference>
<feature type="domain" description="Proliferating cell nuclear antigen PCNA C-terminal" evidence="7">
    <location>
        <begin position="124"/>
        <end position="244"/>
    </location>
</feature>
<comment type="function">
    <text evidence="5">Sliding clamp subunit. Responsible for tethering the catalytic subunit of DNA polymerase to DNA during high-speed replication.</text>
</comment>
<gene>
    <name evidence="8" type="primary">PCNA</name>
    <name evidence="3" type="synonym">pcn</name>
</gene>
<dbReference type="InterPro" id="IPR000730">
    <property type="entry name" value="Pr_cel_nuc_antig"/>
</dbReference>
<dbReference type="PANTHER" id="PTHR11352">
    <property type="entry name" value="PROLIFERATING CELL NUCLEAR ANTIGEN"/>
    <property type="match status" value="1"/>
</dbReference>
<dbReference type="PRINTS" id="PR00339">
    <property type="entry name" value="PCNACYCLIN"/>
</dbReference>
<comment type="similarity">
    <text evidence="1 3 4">Belongs to the PCNA family.</text>
</comment>
<dbReference type="PANTHER" id="PTHR11352:SF0">
    <property type="entry name" value="PROLIFERATING CELL NUCLEAR ANTIGEN"/>
    <property type="match status" value="1"/>
</dbReference>
<protein>
    <recommendedName>
        <fullName evidence="3">DNA polymerase sliding clamp</fullName>
    </recommendedName>
    <alternativeName>
        <fullName evidence="3">Proliferating cell nuclear antigen homolog</fullName>
        <shortName evidence="3">PCNA</shortName>
    </alternativeName>
</protein>
<evidence type="ECO:0000259" key="7">
    <source>
        <dbReference type="Pfam" id="PF02747"/>
    </source>
</evidence>
<keyword evidence="3 4" id="KW-0235">DNA replication</keyword>
<dbReference type="InterPro" id="IPR022649">
    <property type="entry name" value="Pr_cel_nuc_antig_C"/>
</dbReference>
<dbReference type="AlphaFoldDB" id="A0A075HBF0"/>
<accession>A0A075HBF0</accession>
<evidence type="ECO:0000256" key="1">
    <source>
        <dbReference type="ARBA" id="ARBA00010462"/>
    </source>
</evidence>